<comment type="similarity">
    <text evidence="5">Belongs to the methyl-accepting chemotaxis (MCP) protein family.</text>
</comment>
<evidence type="ECO:0000256" key="7">
    <source>
        <dbReference type="SAM" id="Phobius"/>
    </source>
</evidence>
<dbReference type="SUPFAM" id="SSF58104">
    <property type="entry name" value="Methyl-accepting chemotaxis protein (MCP) signaling domain"/>
    <property type="match status" value="1"/>
</dbReference>
<keyword evidence="4 6" id="KW-0807">Transducer</keyword>
<dbReference type="PANTHER" id="PTHR32089:SF112">
    <property type="entry name" value="LYSOZYME-LIKE PROTEIN-RELATED"/>
    <property type="match status" value="1"/>
</dbReference>
<dbReference type="Pfam" id="PF00672">
    <property type="entry name" value="HAMP"/>
    <property type="match status" value="1"/>
</dbReference>
<dbReference type="PANTHER" id="PTHR32089">
    <property type="entry name" value="METHYL-ACCEPTING CHEMOTAXIS PROTEIN MCPB"/>
    <property type="match status" value="1"/>
</dbReference>
<dbReference type="CDD" id="cd11386">
    <property type="entry name" value="MCP_signal"/>
    <property type="match status" value="1"/>
</dbReference>
<evidence type="ECO:0000256" key="2">
    <source>
        <dbReference type="ARBA" id="ARBA00022475"/>
    </source>
</evidence>
<comment type="caution">
    <text evidence="10">The sequence shown here is derived from an EMBL/GenBank/DDBJ whole genome shotgun (WGS) entry which is preliminary data.</text>
</comment>
<organism evidence="10 11">
    <name type="scientific">Priestia iocasae</name>
    <dbReference type="NCBI Taxonomy" id="2291674"/>
    <lineage>
        <taxon>Bacteria</taxon>
        <taxon>Bacillati</taxon>
        <taxon>Bacillota</taxon>
        <taxon>Bacilli</taxon>
        <taxon>Bacillales</taxon>
        <taxon>Bacillaceae</taxon>
        <taxon>Priestia</taxon>
    </lineage>
</organism>
<accession>A0ABS2QYI2</accession>
<reference evidence="10 11" key="1">
    <citation type="submission" date="2021-01" db="EMBL/GenBank/DDBJ databases">
        <title>Genomic Encyclopedia of Type Strains, Phase IV (KMG-IV): sequencing the most valuable type-strain genomes for metagenomic binning, comparative biology and taxonomic classification.</title>
        <authorList>
            <person name="Goeker M."/>
        </authorList>
    </citation>
    <scope>NUCLEOTIDE SEQUENCE [LARGE SCALE GENOMIC DNA]</scope>
    <source>
        <strain evidence="10 11">DSM 104297</strain>
    </source>
</reference>
<protein>
    <submittedName>
        <fullName evidence="10">Methyl-accepting chemotaxis protein</fullName>
    </submittedName>
</protein>
<evidence type="ECO:0000259" key="8">
    <source>
        <dbReference type="PROSITE" id="PS50111"/>
    </source>
</evidence>
<feature type="domain" description="HAMP" evidence="9">
    <location>
        <begin position="206"/>
        <end position="260"/>
    </location>
</feature>
<gene>
    <name evidence="10" type="ORF">JOC83_003392</name>
</gene>
<dbReference type="Proteomes" id="UP000809829">
    <property type="component" value="Unassembled WGS sequence"/>
</dbReference>
<evidence type="ECO:0000256" key="6">
    <source>
        <dbReference type="PROSITE-ProRule" id="PRU00284"/>
    </source>
</evidence>
<feature type="transmembrane region" description="Helical" evidence="7">
    <location>
        <begin position="12"/>
        <end position="31"/>
    </location>
</feature>
<dbReference type="PROSITE" id="PS50885">
    <property type="entry name" value="HAMP"/>
    <property type="match status" value="1"/>
</dbReference>
<dbReference type="SMART" id="SM00283">
    <property type="entry name" value="MA"/>
    <property type="match status" value="1"/>
</dbReference>
<feature type="transmembrane region" description="Helical" evidence="7">
    <location>
        <begin position="187"/>
        <end position="209"/>
    </location>
</feature>
<sequence>MFIFKTIKHRMAILLLLLMMGTSIIGGYSIYIQKDMRIKYEHFLQYTEVATHLKNFQYKLAGISNDERGFLVKKDVSYVEQIDEKQKEALELLEKSKVLIVKEEQQLVVNLEKAFASYIQAHEDSITAYEDGNLQLAEEIHFINQRTIRKETLSPAIEELVASIDTEVHESKVKLAALETKRTTSQIVLILSIILLSLTVGILLTRSIIQPLKEMNIQFKEIASGNGDLTKEIKIRTNDELGELASSFNQFLSTLRTIIINVEQHSNSVASSSVQLQSGAESVINDVEAINQSIQQLTHTVETQNIMSNESATAVEETSKGISSIAENASSVSELSHTASIKANEGTVAINELVAHIQSLRTEVNETAHNIQSLGERSKEIGKITTMIQEISEQTNLLALNAAIEAARAGESGRGFAVVADEVRKLAEQSSHSTKQISTLIQQVQAETHDTIQAIETTKQIVSDGVHSAEQTNEKFNEILNAMEEMKVEIENISATSEQISAGSQQVAASVQEMAHASTSSFQMTKQVAASSDRQMTSIEYMNKTATSLSTLAGELQELIKRFKVQ</sequence>
<comment type="subcellular location">
    <subcellularLocation>
        <location evidence="1">Cell membrane</location>
    </subcellularLocation>
</comment>
<dbReference type="EMBL" id="JAFBFC010000007">
    <property type="protein sequence ID" value="MBM7704535.1"/>
    <property type="molecule type" value="Genomic_DNA"/>
</dbReference>
<evidence type="ECO:0000313" key="10">
    <source>
        <dbReference type="EMBL" id="MBM7704535.1"/>
    </source>
</evidence>
<evidence type="ECO:0000256" key="3">
    <source>
        <dbReference type="ARBA" id="ARBA00023136"/>
    </source>
</evidence>
<evidence type="ECO:0000256" key="5">
    <source>
        <dbReference type="ARBA" id="ARBA00029447"/>
    </source>
</evidence>
<feature type="domain" description="Methyl-accepting transducer" evidence="8">
    <location>
        <begin position="279"/>
        <end position="515"/>
    </location>
</feature>
<evidence type="ECO:0000313" key="11">
    <source>
        <dbReference type="Proteomes" id="UP000809829"/>
    </source>
</evidence>
<evidence type="ECO:0000256" key="1">
    <source>
        <dbReference type="ARBA" id="ARBA00004236"/>
    </source>
</evidence>
<dbReference type="Gene3D" id="1.10.287.950">
    <property type="entry name" value="Methyl-accepting chemotaxis protein"/>
    <property type="match status" value="1"/>
</dbReference>
<keyword evidence="7" id="KW-1133">Transmembrane helix</keyword>
<dbReference type="InterPro" id="IPR004089">
    <property type="entry name" value="MCPsignal_dom"/>
</dbReference>
<evidence type="ECO:0000259" key="9">
    <source>
        <dbReference type="PROSITE" id="PS50885"/>
    </source>
</evidence>
<dbReference type="Gene3D" id="6.10.340.10">
    <property type="match status" value="1"/>
</dbReference>
<name>A0ABS2QYI2_9BACI</name>
<proteinExistence type="inferred from homology"/>
<dbReference type="InterPro" id="IPR003660">
    <property type="entry name" value="HAMP_dom"/>
</dbReference>
<keyword evidence="2" id="KW-1003">Cell membrane</keyword>
<evidence type="ECO:0000256" key="4">
    <source>
        <dbReference type="ARBA" id="ARBA00023224"/>
    </source>
</evidence>
<dbReference type="PROSITE" id="PS50111">
    <property type="entry name" value="CHEMOTAXIS_TRANSDUC_2"/>
    <property type="match status" value="1"/>
</dbReference>
<dbReference type="RefSeq" id="WP_205188538.1">
    <property type="nucleotide sequence ID" value="NZ_JAFBFC010000007.1"/>
</dbReference>
<dbReference type="Pfam" id="PF00015">
    <property type="entry name" value="MCPsignal"/>
    <property type="match status" value="1"/>
</dbReference>
<dbReference type="CDD" id="cd06225">
    <property type="entry name" value="HAMP"/>
    <property type="match status" value="1"/>
</dbReference>
<keyword evidence="11" id="KW-1185">Reference proteome</keyword>
<keyword evidence="3 7" id="KW-0472">Membrane</keyword>
<dbReference type="SMART" id="SM00304">
    <property type="entry name" value="HAMP"/>
    <property type="match status" value="1"/>
</dbReference>
<keyword evidence="7" id="KW-0812">Transmembrane</keyword>